<dbReference type="NCBIfam" id="TIGR01251">
    <property type="entry name" value="ribP_PPkin"/>
    <property type="match status" value="1"/>
</dbReference>
<dbReference type="Pfam" id="PF00156">
    <property type="entry name" value="Pribosyltran"/>
    <property type="match status" value="1"/>
</dbReference>
<dbReference type="InterPro" id="IPR029099">
    <property type="entry name" value="Pribosyltran_N"/>
</dbReference>
<dbReference type="SUPFAM" id="SSF53271">
    <property type="entry name" value="PRTase-like"/>
    <property type="match status" value="2"/>
</dbReference>
<comment type="caution">
    <text evidence="5">The sequence shown here is derived from an EMBL/GenBank/DDBJ whole genome shotgun (WGS) entry which is preliminary data.</text>
</comment>
<dbReference type="EMBL" id="SNZH01000021">
    <property type="protein sequence ID" value="TDR38367.1"/>
    <property type="molecule type" value="Genomic_DNA"/>
</dbReference>
<dbReference type="PANTHER" id="PTHR10210">
    <property type="entry name" value="RIBOSE-PHOSPHATE DIPHOSPHOKINASE FAMILY MEMBER"/>
    <property type="match status" value="1"/>
</dbReference>
<dbReference type="CDD" id="cd06223">
    <property type="entry name" value="PRTases_typeI"/>
    <property type="match status" value="1"/>
</dbReference>
<dbReference type="SMART" id="SM01400">
    <property type="entry name" value="Pribosyltran_N"/>
    <property type="match status" value="1"/>
</dbReference>
<dbReference type="GO" id="GO:0006164">
    <property type="term" value="P:purine nucleotide biosynthetic process"/>
    <property type="evidence" value="ECO:0007669"/>
    <property type="project" value="TreeGrafter"/>
</dbReference>
<feature type="domain" description="Phosphoribosyltransferase" evidence="3">
    <location>
        <begin position="162"/>
        <end position="250"/>
    </location>
</feature>
<dbReference type="GO" id="GO:0000287">
    <property type="term" value="F:magnesium ion binding"/>
    <property type="evidence" value="ECO:0007669"/>
    <property type="project" value="InterPro"/>
</dbReference>
<proteinExistence type="inferred from homology"/>
<dbReference type="PANTHER" id="PTHR10210:SF41">
    <property type="entry name" value="RIBOSE-PHOSPHATE PYROPHOSPHOKINASE 1, CHLOROPLASTIC"/>
    <property type="match status" value="1"/>
</dbReference>
<dbReference type="InterPro" id="IPR029057">
    <property type="entry name" value="PRTase-like"/>
</dbReference>
<dbReference type="AlphaFoldDB" id="A0A4R6YM11"/>
<gene>
    <name evidence="5" type="ORF">DFR29_12139</name>
</gene>
<keyword evidence="1 2" id="KW-0545">Nucleotide biosynthesis</keyword>
<feature type="domain" description="Ribose-phosphate pyrophosphokinase N-terminal" evidence="4">
    <location>
        <begin position="7"/>
        <end position="115"/>
    </location>
</feature>
<evidence type="ECO:0000256" key="1">
    <source>
        <dbReference type="ARBA" id="ARBA00022727"/>
    </source>
</evidence>
<organism evidence="5 6">
    <name type="scientific">Tahibacter aquaticus</name>
    <dbReference type="NCBI Taxonomy" id="520092"/>
    <lineage>
        <taxon>Bacteria</taxon>
        <taxon>Pseudomonadati</taxon>
        <taxon>Pseudomonadota</taxon>
        <taxon>Gammaproteobacteria</taxon>
        <taxon>Lysobacterales</taxon>
        <taxon>Rhodanobacteraceae</taxon>
        <taxon>Tahibacter</taxon>
    </lineage>
</organism>
<name>A0A4R6YM11_9GAMM</name>
<evidence type="ECO:0000259" key="4">
    <source>
        <dbReference type="Pfam" id="PF13793"/>
    </source>
</evidence>
<evidence type="ECO:0000256" key="2">
    <source>
        <dbReference type="RuleBase" id="RU004324"/>
    </source>
</evidence>
<dbReference type="GO" id="GO:0002189">
    <property type="term" value="C:ribose phosphate diphosphokinase complex"/>
    <property type="evidence" value="ECO:0007669"/>
    <property type="project" value="TreeGrafter"/>
</dbReference>
<keyword evidence="6" id="KW-1185">Reference proteome</keyword>
<dbReference type="OrthoDB" id="324294at2"/>
<evidence type="ECO:0000313" key="5">
    <source>
        <dbReference type="EMBL" id="TDR38367.1"/>
    </source>
</evidence>
<reference evidence="5 6" key="1">
    <citation type="submission" date="2019-03" db="EMBL/GenBank/DDBJ databases">
        <title>Genomic Encyclopedia of Type Strains, Phase IV (KMG-IV): sequencing the most valuable type-strain genomes for metagenomic binning, comparative biology and taxonomic classification.</title>
        <authorList>
            <person name="Goeker M."/>
        </authorList>
    </citation>
    <scope>NUCLEOTIDE SEQUENCE [LARGE SCALE GENOMIC DNA]</scope>
    <source>
        <strain evidence="5 6">DSM 21667</strain>
    </source>
</reference>
<dbReference type="InterPro" id="IPR000836">
    <property type="entry name" value="PRTase_dom"/>
</dbReference>
<dbReference type="GO" id="GO:0016301">
    <property type="term" value="F:kinase activity"/>
    <property type="evidence" value="ECO:0007669"/>
    <property type="project" value="UniProtKB-KW"/>
</dbReference>
<dbReference type="RefSeq" id="WP_133821470.1">
    <property type="nucleotide sequence ID" value="NZ_SNZH01000021.1"/>
</dbReference>
<dbReference type="InterPro" id="IPR005946">
    <property type="entry name" value="Rib-P_diPkinase"/>
</dbReference>
<keyword evidence="5" id="KW-0808">Transferase</keyword>
<protein>
    <submittedName>
        <fullName evidence="5">Ribose-phosphate pyrophosphokinase</fullName>
    </submittedName>
</protein>
<evidence type="ECO:0000313" key="6">
    <source>
        <dbReference type="Proteomes" id="UP000295293"/>
    </source>
</evidence>
<evidence type="ECO:0000259" key="3">
    <source>
        <dbReference type="Pfam" id="PF00156"/>
    </source>
</evidence>
<dbReference type="Proteomes" id="UP000295293">
    <property type="component" value="Unassembled WGS sequence"/>
</dbReference>
<dbReference type="NCBIfam" id="NF005537">
    <property type="entry name" value="PRK07199.1"/>
    <property type="match status" value="1"/>
</dbReference>
<dbReference type="Gene3D" id="3.40.50.2020">
    <property type="match status" value="2"/>
</dbReference>
<dbReference type="Pfam" id="PF13793">
    <property type="entry name" value="Pribosyltran_N"/>
    <property type="match status" value="1"/>
</dbReference>
<comment type="similarity">
    <text evidence="2">Belongs to the ribose-phosphate pyrophosphokinase family.</text>
</comment>
<accession>A0A4R6YM11</accession>
<keyword evidence="5" id="KW-0418">Kinase</keyword>
<dbReference type="GO" id="GO:0006015">
    <property type="term" value="P:5-phosphoribose 1-diphosphate biosynthetic process"/>
    <property type="evidence" value="ECO:0007669"/>
    <property type="project" value="TreeGrafter"/>
</dbReference>
<dbReference type="GO" id="GO:0005737">
    <property type="term" value="C:cytoplasm"/>
    <property type="evidence" value="ECO:0007669"/>
    <property type="project" value="TreeGrafter"/>
</dbReference>
<sequence>MNRVLLAFPTQQAQAKILAPSLGARIGRLDWRRFPDGESLVAIDEDLGDANVAILASLHHPDEMALALRFTAATAREFGARSVGLIAPYLAYMRQDRRFQPGESVSAPLFAKFVEETFDWLVTADPHLHRIPELASLYRIPTRRVATAPLLADWIRVHVPDAVVIGPDSESGQWVSDIAQRAGVPYQVLNKIRRGDRDVEVSLPAFEIARGRTPVIVDDIVSSGRTVIETLGHLERLGLPAAICVVIHAVFADAAYERILAAGAARIVSTDSITHSSNGISIADLLAQASGELFGGLRATNIDDAPATIHYGSGAVENASPNLTVAAAAAVIATGENT</sequence>
<dbReference type="GO" id="GO:0004749">
    <property type="term" value="F:ribose phosphate diphosphokinase activity"/>
    <property type="evidence" value="ECO:0007669"/>
    <property type="project" value="TreeGrafter"/>
</dbReference>